<accession>A0ABT9NM15</accession>
<organism evidence="4 5">
    <name type="scientific">Nocardioides massiliensis</name>
    <dbReference type="NCBI Taxonomy" id="1325935"/>
    <lineage>
        <taxon>Bacteria</taxon>
        <taxon>Bacillati</taxon>
        <taxon>Actinomycetota</taxon>
        <taxon>Actinomycetes</taxon>
        <taxon>Propionibacteriales</taxon>
        <taxon>Nocardioidaceae</taxon>
        <taxon>Nocardioides</taxon>
    </lineage>
</organism>
<dbReference type="InterPro" id="IPR002347">
    <property type="entry name" value="SDR_fam"/>
</dbReference>
<dbReference type="Gene3D" id="3.40.50.720">
    <property type="entry name" value="NAD(P)-binding Rossmann-like Domain"/>
    <property type="match status" value="1"/>
</dbReference>
<evidence type="ECO:0000256" key="1">
    <source>
        <dbReference type="ARBA" id="ARBA00006484"/>
    </source>
</evidence>
<gene>
    <name evidence="4" type="ORF">J2S59_001277</name>
</gene>
<dbReference type="EMBL" id="JAUSQM010000001">
    <property type="protein sequence ID" value="MDP9821468.1"/>
    <property type="molecule type" value="Genomic_DNA"/>
</dbReference>
<name>A0ABT9NM15_9ACTN</name>
<dbReference type="SUPFAM" id="SSF51735">
    <property type="entry name" value="NAD(P)-binding Rossmann-fold domains"/>
    <property type="match status" value="1"/>
</dbReference>
<comment type="similarity">
    <text evidence="1 3">Belongs to the short-chain dehydrogenases/reductases (SDR) family.</text>
</comment>
<sequence length="298" mass="31210">MTRRILVTGVTSGLGAATAHALARAGAEVLLAGRNPTKLEQTRTDLVRALGPVTDDRTFPLVVVDLADLTSVRRAAAEVARLGPLDVLVNNAGVMALGPERSVDGFDLQMVTNHFAPFALTGLLLPTLIASGDARVVAVSSQIHRLARQAPVHDPRVPRLPHRPWRVYAESKLANLLFTRELERRAREAGLPLRALAAHPGRTSTGLLGGATHAGPRGIGAVLVRAFGTLGQSAEDGAAATVMAATADLPGGSYVGPSGPLEMRGLPHLVQPARAAQDDYAADRLWQVSEAATGVSYP</sequence>
<dbReference type="Proteomes" id="UP001240447">
    <property type="component" value="Unassembled WGS sequence"/>
</dbReference>
<evidence type="ECO:0000256" key="2">
    <source>
        <dbReference type="ARBA" id="ARBA00023002"/>
    </source>
</evidence>
<comment type="caution">
    <text evidence="4">The sequence shown here is derived from an EMBL/GenBank/DDBJ whole genome shotgun (WGS) entry which is preliminary data.</text>
</comment>
<reference evidence="4 5" key="1">
    <citation type="submission" date="2023-07" db="EMBL/GenBank/DDBJ databases">
        <title>Sequencing the genomes of 1000 actinobacteria strains.</title>
        <authorList>
            <person name="Klenk H.-P."/>
        </authorList>
    </citation>
    <scope>NUCLEOTIDE SEQUENCE [LARGE SCALE GENOMIC DNA]</scope>
    <source>
        <strain evidence="4 5">GD13</strain>
    </source>
</reference>
<dbReference type="PRINTS" id="PR00080">
    <property type="entry name" value="SDRFAMILY"/>
</dbReference>
<dbReference type="InterPro" id="IPR036291">
    <property type="entry name" value="NAD(P)-bd_dom_sf"/>
</dbReference>
<dbReference type="PANTHER" id="PTHR24320:SF148">
    <property type="entry name" value="NAD(P)-BINDING ROSSMANN-FOLD SUPERFAMILY PROTEIN"/>
    <property type="match status" value="1"/>
</dbReference>
<dbReference type="Pfam" id="PF00106">
    <property type="entry name" value="adh_short"/>
    <property type="match status" value="1"/>
</dbReference>
<evidence type="ECO:0000313" key="4">
    <source>
        <dbReference type="EMBL" id="MDP9821468.1"/>
    </source>
</evidence>
<evidence type="ECO:0000313" key="5">
    <source>
        <dbReference type="Proteomes" id="UP001240447"/>
    </source>
</evidence>
<dbReference type="RefSeq" id="WP_068121732.1">
    <property type="nucleotide sequence ID" value="NZ_CCXJ01000412.1"/>
</dbReference>
<dbReference type="PRINTS" id="PR00081">
    <property type="entry name" value="GDHRDH"/>
</dbReference>
<dbReference type="PANTHER" id="PTHR24320">
    <property type="entry name" value="RETINOL DEHYDROGENASE"/>
    <property type="match status" value="1"/>
</dbReference>
<proteinExistence type="inferred from homology"/>
<keyword evidence="2" id="KW-0560">Oxidoreductase</keyword>
<keyword evidence="5" id="KW-1185">Reference proteome</keyword>
<evidence type="ECO:0000256" key="3">
    <source>
        <dbReference type="RuleBase" id="RU000363"/>
    </source>
</evidence>
<protein>
    <submittedName>
        <fullName evidence="4">NAD(P)-dependent dehydrogenase (Short-subunit alcohol dehydrogenase family)</fullName>
    </submittedName>
</protein>